<feature type="transmembrane region" description="Helical" evidence="2">
    <location>
        <begin position="26"/>
        <end position="55"/>
    </location>
</feature>
<proteinExistence type="predicted"/>
<feature type="region of interest" description="Disordered" evidence="1">
    <location>
        <begin position="233"/>
        <end position="256"/>
    </location>
</feature>
<reference evidence="3" key="1">
    <citation type="submission" date="2022-06" db="EMBL/GenBank/DDBJ databases">
        <title>Natrinema sp. a new haloarchaeum isolate from saline soil.</title>
        <authorList>
            <person name="Strakova D."/>
            <person name="Galisteo C."/>
            <person name="Sanchez-Porro C."/>
            <person name="Ventosa A."/>
        </authorList>
    </citation>
    <scope>NUCLEOTIDE SEQUENCE</scope>
    <source>
        <strain evidence="3">S1CR25-10</strain>
    </source>
</reference>
<dbReference type="EMBL" id="JAMQOT010000001">
    <property type="protein sequence ID" value="MDF9744525.1"/>
    <property type="molecule type" value="Genomic_DNA"/>
</dbReference>
<accession>A0A9Q4PZA5</accession>
<evidence type="ECO:0000256" key="2">
    <source>
        <dbReference type="SAM" id="Phobius"/>
    </source>
</evidence>
<sequence>MPATDEISDLLRLDADQLHETAKKGLWVSLFTGIFGLVLTRLSLLILVTTALSIGGDESALLSWVASKSIMLTATVILIVPLVRGLRWISERLNRSSTYAWAFLDPIFALLWIAIGIVGVEIAASSLEAQPNIDSPLGLVFIWGIYFVFAGVGTASAMAWLFAGTTIVVYFKHLQVSSIIYKFTNAIDLFWSLIYYPKLWYWYAEINHTTLSGAALKLLRQAGSEIKAELERAQSIKNEKRSETKSDDSSEPIGES</sequence>
<keyword evidence="4" id="KW-1185">Reference proteome</keyword>
<organism evidence="3 4">
    <name type="scientific">Natrinema salsiterrestre</name>
    <dbReference type="NCBI Taxonomy" id="2950540"/>
    <lineage>
        <taxon>Archaea</taxon>
        <taxon>Methanobacteriati</taxon>
        <taxon>Methanobacteriota</taxon>
        <taxon>Stenosarchaea group</taxon>
        <taxon>Halobacteria</taxon>
        <taxon>Halobacteriales</taxon>
        <taxon>Natrialbaceae</taxon>
        <taxon>Natrinema</taxon>
    </lineage>
</organism>
<dbReference type="RefSeq" id="WP_277520016.1">
    <property type="nucleotide sequence ID" value="NZ_JAMQOT010000001.1"/>
</dbReference>
<protein>
    <submittedName>
        <fullName evidence="3">Uncharacterized protein</fullName>
    </submittedName>
</protein>
<keyword evidence="2" id="KW-1133">Transmembrane helix</keyword>
<feature type="transmembrane region" description="Helical" evidence="2">
    <location>
        <begin position="61"/>
        <end position="86"/>
    </location>
</feature>
<name>A0A9Q4PZA5_9EURY</name>
<dbReference type="Proteomes" id="UP001154061">
    <property type="component" value="Unassembled WGS sequence"/>
</dbReference>
<evidence type="ECO:0000313" key="3">
    <source>
        <dbReference type="EMBL" id="MDF9744525.1"/>
    </source>
</evidence>
<dbReference type="AlphaFoldDB" id="A0A9Q4PZA5"/>
<feature type="transmembrane region" description="Helical" evidence="2">
    <location>
        <begin position="140"/>
        <end position="171"/>
    </location>
</feature>
<feature type="transmembrane region" description="Helical" evidence="2">
    <location>
        <begin position="98"/>
        <end position="120"/>
    </location>
</feature>
<gene>
    <name evidence="3" type="ORF">NDI89_02900</name>
</gene>
<evidence type="ECO:0000256" key="1">
    <source>
        <dbReference type="SAM" id="MobiDB-lite"/>
    </source>
</evidence>
<keyword evidence="2" id="KW-0812">Transmembrane</keyword>
<comment type="caution">
    <text evidence="3">The sequence shown here is derived from an EMBL/GenBank/DDBJ whole genome shotgun (WGS) entry which is preliminary data.</text>
</comment>
<evidence type="ECO:0000313" key="4">
    <source>
        <dbReference type="Proteomes" id="UP001154061"/>
    </source>
</evidence>
<keyword evidence="2" id="KW-0472">Membrane</keyword>
<feature type="compositionally biased region" description="Basic and acidic residues" evidence="1">
    <location>
        <begin position="233"/>
        <end position="248"/>
    </location>
</feature>